<evidence type="ECO:0000256" key="1">
    <source>
        <dbReference type="SAM" id="MobiDB-lite"/>
    </source>
</evidence>
<dbReference type="GeneID" id="74944061"/>
<feature type="compositionally biased region" description="Gly residues" evidence="1">
    <location>
        <begin position="46"/>
        <end position="59"/>
    </location>
</feature>
<name>A0A9E7U3Z5_9EURY</name>
<gene>
    <name evidence="3" type="ORF">N0B31_16525</name>
</gene>
<dbReference type="SMART" id="SM00564">
    <property type="entry name" value="PQQ"/>
    <property type="match status" value="7"/>
</dbReference>
<dbReference type="Gene3D" id="2.130.10.10">
    <property type="entry name" value="YVTN repeat-like/Quinoprotein amine dehydrogenase"/>
    <property type="match status" value="2"/>
</dbReference>
<accession>A0A9E7U3Z5</accession>
<evidence type="ECO:0000259" key="2">
    <source>
        <dbReference type="Pfam" id="PF13360"/>
    </source>
</evidence>
<dbReference type="InterPro" id="IPR015943">
    <property type="entry name" value="WD40/YVTN_repeat-like_dom_sf"/>
</dbReference>
<evidence type="ECO:0000313" key="4">
    <source>
        <dbReference type="Proteomes" id="UP001057580"/>
    </source>
</evidence>
<dbReference type="InterPro" id="IPR011047">
    <property type="entry name" value="Quinoprotein_ADH-like_sf"/>
</dbReference>
<proteinExistence type="predicted"/>
<protein>
    <submittedName>
        <fullName evidence="3">PQQ-binding-like beta-propeller repeat protein</fullName>
    </submittedName>
</protein>
<dbReference type="SUPFAM" id="SSF50998">
    <property type="entry name" value="Quinoprotein alcohol dehydrogenase-like"/>
    <property type="match status" value="2"/>
</dbReference>
<dbReference type="AlphaFoldDB" id="A0A9E7U3Z5"/>
<dbReference type="Proteomes" id="UP001057580">
    <property type="component" value="Chromosome"/>
</dbReference>
<evidence type="ECO:0000313" key="3">
    <source>
        <dbReference type="EMBL" id="UWM53730.1"/>
    </source>
</evidence>
<dbReference type="PANTHER" id="PTHR34512">
    <property type="entry name" value="CELL SURFACE PROTEIN"/>
    <property type="match status" value="1"/>
</dbReference>
<feature type="domain" description="Pyrrolo-quinoline quinone repeat" evidence="2">
    <location>
        <begin position="62"/>
        <end position="182"/>
    </location>
</feature>
<keyword evidence="4" id="KW-1185">Reference proteome</keyword>
<dbReference type="PROSITE" id="PS51257">
    <property type="entry name" value="PROKAR_LIPOPROTEIN"/>
    <property type="match status" value="1"/>
</dbReference>
<dbReference type="PANTHER" id="PTHR34512:SF30">
    <property type="entry name" value="OUTER MEMBRANE PROTEIN ASSEMBLY FACTOR BAMB"/>
    <property type="match status" value="1"/>
</dbReference>
<dbReference type="InterPro" id="IPR002372">
    <property type="entry name" value="PQQ_rpt_dom"/>
</dbReference>
<feature type="domain" description="Pyrrolo-quinoline quinone repeat" evidence="2">
    <location>
        <begin position="311"/>
        <end position="394"/>
    </location>
</feature>
<sequence>MSTPSRRGLLASLATAGSATLAGCSNPFGRTDCTVGDRLAGDWSQAGGGPAHTGRGTGPGPDSNRIAWRVGLGEERAVGSLAYADGTLYATGSRIADRERVGSLTALDAATGATEWSATPPGSPHGTPAVTDDRIILPSRPTDPDAGFLTAFDHAGEAVWREPFDTRLTAAPTVHDGTVYLGLWDGTVRAYDADDGTERWRVRFADEREEGSVYDTLAVADDRLFVGVASSREAGLYALSPDDGSVEWRALPNTQFTSGPTAASGRVAVASRFGQVTGVDTATGEVEWADGLVSSRTSPAAFGPDAAYLADDSVFAFDAETGDRRWRVDSRVRARSRPTVGDGAVFAPGPDGVVVLDPDDGDVRWRFREPVTTAAVLAGAVLFVGQPDGRVAALADC</sequence>
<reference evidence="3" key="1">
    <citation type="submission" date="2022-09" db="EMBL/GenBank/DDBJ databases">
        <title>Diverse halophilic archaea isolated from saline environments.</title>
        <authorList>
            <person name="Cui H.-L."/>
        </authorList>
    </citation>
    <scope>NUCLEOTIDE SEQUENCE</scope>
    <source>
        <strain evidence="3">ZS-35-S2</strain>
    </source>
</reference>
<feature type="region of interest" description="Disordered" evidence="1">
    <location>
        <begin position="41"/>
        <end position="63"/>
    </location>
</feature>
<dbReference type="RefSeq" id="WP_260592724.1">
    <property type="nucleotide sequence ID" value="NZ_CP104003.1"/>
</dbReference>
<organism evidence="3 4">
    <name type="scientific">Salinirubellus salinus</name>
    <dbReference type="NCBI Taxonomy" id="1364945"/>
    <lineage>
        <taxon>Archaea</taxon>
        <taxon>Methanobacteriati</taxon>
        <taxon>Methanobacteriota</taxon>
        <taxon>Stenosarchaea group</taxon>
        <taxon>Halobacteria</taxon>
        <taxon>Halobacteriales</taxon>
        <taxon>Natronomonadaceae</taxon>
        <taxon>Salinirubellus</taxon>
    </lineage>
</organism>
<dbReference type="InterPro" id="IPR018391">
    <property type="entry name" value="PQQ_b-propeller_rpt"/>
</dbReference>
<dbReference type="EMBL" id="CP104003">
    <property type="protein sequence ID" value="UWM53730.1"/>
    <property type="molecule type" value="Genomic_DNA"/>
</dbReference>
<feature type="domain" description="Pyrrolo-quinoline quinone repeat" evidence="2">
    <location>
        <begin position="185"/>
        <end position="291"/>
    </location>
</feature>
<dbReference type="Pfam" id="PF13360">
    <property type="entry name" value="PQQ_2"/>
    <property type="match status" value="3"/>
</dbReference>
<dbReference type="KEGG" id="ssai:N0B31_16525"/>